<dbReference type="Pfam" id="PF06791">
    <property type="entry name" value="TMP_2"/>
    <property type="match status" value="1"/>
</dbReference>
<sequence length="630" mass="65563">MAMRVSLVIDGNAKGAAKAAKETGTALVVMGDQAEAAAGKLGGVGGAARGAGEQFTRARNRGTEFFGGASKGARLAAGQMQNLQFQIQDLAQGLATGQQNPFTLIVQQGSQISQIFGPSGNIRGALAAIGGGIATFVTNPLNLAVVAIAAAAAAAQAFLRSGVDVQVQLEAHEDLIDRIATKYREAAEGAQDYGRETVAALQFSAEQNVRELERALADASGRIDFVLPEQAPGEGPFAAGLGGVGPFLDVIDEWNASIREGTPNVREFRAEVVRIANALPEDSPFRDVAADLLDMTDDANEVASSLDQARDAAKGLSGDTEASARALGRLKVAAGILKDLEFEREQLGRTNEEQEVYNNLKRAGVELNTEMGASIADTTRELVREQEALERAKELEDERARIQERAAGVLDQVRFEADLLAATNAEREVANNLRAAGVDISSQMGQQIADETARLYEARTAQENFNNSIGAMGDIAYDAFDGLILQQESWQDTLANSLQLLARMALQASLLGEGPLASAFGTGAGGPAAGGLIGALFGGARAVGGPVETGRAYLVGERGPEYFVPGRGGAIVPNAGSGGGPSVSIPVSIDARGADDGAVARLESAVADLKQSLPSIVVKTVAEARSRRTL</sequence>
<dbReference type="RefSeq" id="WP_069445586.1">
    <property type="nucleotide sequence ID" value="NZ_LPWE01000014.1"/>
</dbReference>
<dbReference type="InterPro" id="IPR009628">
    <property type="entry name" value="Phage_tape_measure_N"/>
</dbReference>
<feature type="domain" description="Bacteriophage tail tape measure N-terminal" evidence="2">
    <location>
        <begin position="69"/>
        <end position="197"/>
    </location>
</feature>
<dbReference type="AlphaFoldDB" id="A0A1E3VJ39"/>
<feature type="coiled-coil region" evidence="1">
    <location>
        <begin position="375"/>
        <end position="412"/>
    </location>
</feature>
<keyword evidence="4" id="KW-1185">Reference proteome</keyword>
<dbReference type="EMBL" id="LPWE01000014">
    <property type="protein sequence ID" value="ODR93523.1"/>
    <property type="molecule type" value="Genomic_DNA"/>
</dbReference>
<protein>
    <recommendedName>
        <fullName evidence="2">Bacteriophage tail tape measure N-terminal domain-containing protein</fullName>
    </recommendedName>
</protein>
<keyword evidence="1" id="KW-0175">Coiled coil</keyword>
<evidence type="ECO:0000259" key="2">
    <source>
        <dbReference type="Pfam" id="PF06791"/>
    </source>
</evidence>
<organism evidence="3 4">
    <name type="scientific">Methyloceanibacter stevinii</name>
    <dbReference type="NCBI Taxonomy" id="1774970"/>
    <lineage>
        <taxon>Bacteria</taxon>
        <taxon>Pseudomonadati</taxon>
        <taxon>Pseudomonadota</taxon>
        <taxon>Alphaproteobacteria</taxon>
        <taxon>Hyphomicrobiales</taxon>
        <taxon>Hyphomicrobiaceae</taxon>
        <taxon>Methyloceanibacter</taxon>
    </lineage>
</organism>
<reference evidence="3 4" key="1">
    <citation type="journal article" date="2016" name="Environ. Microbiol.">
        <title>New Methyloceanibacter diversity from North Sea sediments includes methanotroph containing solely the soluble methane monooxygenase.</title>
        <authorList>
            <person name="Vekeman B."/>
            <person name="Kerckhof F.M."/>
            <person name="Cremers G."/>
            <person name="de Vos P."/>
            <person name="Vandamme P."/>
            <person name="Boon N."/>
            <person name="Op den Camp H.J."/>
            <person name="Heylen K."/>
        </authorList>
    </citation>
    <scope>NUCLEOTIDE SEQUENCE [LARGE SCALE GENOMIC DNA]</scope>
    <source>
        <strain evidence="3 4">R-67176</strain>
    </source>
</reference>
<dbReference type="STRING" id="1774970.AUC70_11700"/>
<gene>
    <name evidence="3" type="ORF">AUC70_11700</name>
</gene>
<evidence type="ECO:0000313" key="4">
    <source>
        <dbReference type="Proteomes" id="UP000094172"/>
    </source>
</evidence>
<comment type="caution">
    <text evidence="3">The sequence shown here is derived from an EMBL/GenBank/DDBJ whole genome shotgun (WGS) entry which is preliminary data.</text>
</comment>
<evidence type="ECO:0000256" key="1">
    <source>
        <dbReference type="SAM" id="Coils"/>
    </source>
</evidence>
<accession>A0A1E3VJ39</accession>
<evidence type="ECO:0000313" key="3">
    <source>
        <dbReference type="EMBL" id="ODR93523.1"/>
    </source>
</evidence>
<name>A0A1E3VJ39_9HYPH</name>
<proteinExistence type="predicted"/>
<dbReference type="Proteomes" id="UP000094172">
    <property type="component" value="Unassembled WGS sequence"/>
</dbReference>